<dbReference type="Proteomes" id="UP001370348">
    <property type="component" value="Chromosome"/>
</dbReference>
<gene>
    <name evidence="2" type="ORF">LZC94_24160</name>
</gene>
<feature type="transmembrane region" description="Helical" evidence="1">
    <location>
        <begin position="83"/>
        <end position="102"/>
    </location>
</feature>
<organism evidence="2 3">
    <name type="scientific">Pendulispora albinea</name>
    <dbReference type="NCBI Taxonomy" id="2741071"/>
    <lineage>
        <taxon>Bacteria</taxon>
        <taxon>Pseudomonadati</taxon>
        <taxon>Myxococcota</taxon>
        <taxon>Myxococcia</taxon>
        <taxon>Myxococcales</taxon>
        <taxon>Sorangiineae</taxon>
        <taxon>Pendulisporaceae</taxon>
        <taxon>Pendulispora</taxon>
    </lineage>
</organism>
<name>A0ABZ2LMG2_9BACT</name>
<keyword evidence="3" id="KW-1185">Reference proteome</keyword>
<keyword evidence="1" id="KW-0472">Membrane</keyword>
<evidence type="ECO:0000256" key="1">
    <source>
        <dbReference type="SAM" id="Phobius"/>
    </source>
</evidence>
<proteinExistence type="predicted"/>
<reference evidence="2 3" key="1">
    <citation type="submission" date="2021-12" db="EMBL/GenBank/DDBJ databases">
        <title>Discovery of the Pendulisporaceae a myxobacterial family with distinct sporulation behavior and unique specialized metabolism.</title>
        <authorList>
            <person name="Garcia R."/>
            <person name="Popoff A."/>
            <person name="Bader C.D."/>
            <person name="Loehr J."/>
            <person name="Walesch S."/>
            <person name="Walt C."/>
            <person name="Boldt J."/>
            <person name="Bunk B."/>
            <person name="Haeckl F.J.F.P.J."/>
            <person name="Gunesch A.P."/>
            <person name="Birkelbach J."/>
            <person name="Nuebel U."/>
            <person name="Pietschmann T."/>
            <person name="Bach T."/>
            <person name="Mueller R."/>
        </authorList>
    </citation>
    <scope>NUCLEOTIDE SEQUENCE [LARGE SCALE GENOMIC DNA]</scope>
    <source>
        <strain evidence="2 3">MSr11954</strain>
    </source>
</reference>
<keyword evidence="1" id="KW-0812">Transmembrane</keyword>
<accession>A0ABZ2LMG2</accession>
<feature type="transmembrane region" description="Helical" evidence="1">
    <location>
        <begin position="58"/>
        <end position="77"/>
    </location>
</feature>
<dbReference type="RefSeq" id="WP_394820583.1">
    <property type="nucleotide sequence ID" value="NZ_CP089984.1"/>
</dbReference>
<protein>
    <submittedName>
        <fullName evidence="2">Uncharacterized protein</fullName>
    </submittedName>
</protein>
<evidence type="ECO:0000313" key="3">
    <source>
        <dbReference type="Proteomes" id="UP001370348"/>
    </source>
</evidence>
<keyword evidence="1" id="KW-1133">Transmembrane helix</keyword>
<sequence length="104" mass="11420">MKVDFIFITDVQKESSPYAVRRSRRPIRKLPFGSLLVGKVPHDRQLDSTSDFADALRGGLGILSISVFPGAGLLYLLRLLSTLTYAIAVLIALAALVFALCWRA</sequence>
<dbReference type="EMBL" id="CP089984">
    <property type="protein sequence ID" value="WXB10966.1"/>
    <property type="molecule type" value="Genomic_DNA"/>
</dbReference>
<evidence type="ECO:0000313" key="2">
    <source>
        <dbReference type="EMBL" id="WXB10966.1"/>
    </source>
</evidence>